<protein>
    <submittedName>
        <fullName evidence="1">Uncharacterized protein</fullName>
    </submittedName>
</protein>
<accession>A0A8S9MQW6</accession>
<organism evidence="1 2">
    <name type="scientific">Brassica cretica</name>
    <name type="common">Mustard</name>
    <dbReference type="NCBI Taxonomy" id="69181"/>
    <lineage>
        <taxon>Eukaryota</taxon>
        <taxon>Viridiplantae</taxon>
        <taxon>Streptophyta</taxon>
        <taxon>Embryophyta</taxon>
        <taxon>Tracheophyta</taxon>
        <taxon>Spermatophyta</taxon>
        <taxon>Magnoliopsida</taxon>
        <taxon>eudicotyledons</taxon>
        <taxon>Gunneridae</taxon>
        <taxon>Pentapetalae</taxon>
        <taxon>rosids</taxon>
        <taxon>malvids</taxon>
        <taxon>Brassicales</taxon>
        <taxon>Brassicaceae</taxon>
        <taxon>Brassiceae</taxon>
        <taxon>Brassica</taxon>
    </lineage>
</organism>
<evidence type="ECO:0000313" key="1">
    <source>
        <dbReference type="EMBL" id="KAF2619926.1"/>
    </source>
</evidence>
<dbReference type="Proteomes" id="UP000712281">
    <property type="component" value="Unassembled WGS sequence"/>
</dbReference>
<dbReference type="EMBL" id="QGKW02000007">
    <property type="protein sequence ID" value="KAF2619926.1"/>
    <property type="molecule type" value="Genomic_DNA"/>
</dbReference>
<sequence>MNNLAVPRKKCRLVGLACPSSIASSSQAPYTDPKIVKHLRNKDARVAATET</sequence>
<name>A0A8S9MQW6_BRACR</name>
<evidence type="ECO:0000313" key="2">
    <source>
        <dbReference type="Proteomes" id="UP000712281"/>
    </source>
</evidence>
<dbReference type="AlphaFoldDB" id="A0A8S9MQW6"/>
<proteinExistence type="predicted"/>
<reference evidence="1" key="1">
    <citation type="submission" date="2019-12" db="EMBL/GenBank/DDBJ databases">
        <title>Genome sequencing and annotation of Brassica cretica.</title>
        <authorList>
            <person name="Studholme D.J."/>
            <person name="Sarris P.F."/>
        </authorList>
    </citation>
    <scope>NUCLEOTIDE SEQUENCE</scope>
    <source>
        <strain evidence="1">PFS-001/15</strain>
        <tissue evidence="1">Leaf</tissue>
    </source>
</reference>
<gene>
    <name evidence="1" type="ORF">F2Q68_00039111</name>
</gene>
<comment type="caution">
    <text evidence="1">The sequence shown here is derived from an EMBL/GenBank/DDBJ whole genome shotgun (WGS) entry which is preliminary data.</text>
</comment>